<dbReference type="Proteomes" id="UP000224460">
    <property type="component" value="Unassembled WGS sequence"/>
</dbReference>
<accession>A0AC61DFC2</accession>
<keyword evidence="1" id="KW-0132">Cell division</keyword>
<evidence type="ECO:0000313" key="1">
    <source>
        <dbReference type="EMBL" id="PHV71984.1"/>
    </source>
</evidence>
<name>A0AC61DFC2_9FIRM</name>
<protein>
    <submittedName>
        <fullName evidence="1">Cell division protein FtsH</fullName>
    </submittedName>
</protein>
<comment type="caution">
    <text evidence="1">The sequence shown here is derived from an EMBL/GenBank/DDBJ whole genome shotgun (WGS) entry which is preliminary data.</text>
</comment>
<evidence type="ECO:0000313" key="2">
    <source>
        <dbReference type="Proteomes" id="UP000224460"/>
    </source>
</evidence>
<dbReference type="EMBL" id="PEDL01000001">
    <property type="protein sequence ID" value="PHV71984.1"/>
    <property type="molecule type" value="Genomic_DNA"/>
</dbReference>
<gene>
    <name evidence="1" type="ORF">CS063_00475</name>
</gene>
<organism evidence="1 2">
    <name type="scientific">Sporanaerobium hydrogeniformans</name>
    <dbReference type="NCBI Taxonomy" id="3072179"/>
    <lineage>
        <taxon>Bacteria</taxon>
        <taxon>Bacillati</taxon>
        <taxon>Bacillota</taxon>
        <taxon>Clostridia</taxon>
        <taxon>Lachnospirales</taxon>
        <taxon>Lachnospiraceae</taxon>
        <taxon>Sporanaerobium</taxon>
    </lineage>
</organism>
<keyword evidence="1" id="KW-0131">Cell cycle</keyword>
<proteinExistence type="predicted"/>
<sequence>MRRKRVFLMSGIILGVLLLMGGITWNKHSKPVQMSYNEFISKVENKQIEEVILSSEAKLHFKQYGEDISYETDNPRTQSFKEKLLLNNVKVIEKTTTQFDMVQSVISLAFMVAMFTLIFKMVSKQGMSKGAMSLNSKPIEANELKQDFNNIAGNEEAKEQVQDIIDFMKNPEKYAKLGARMPKGIILYGPPGTGKTLMAKAIAKEAGVAFFSVSGSDFVQLYVGVGASRVREIFGEARKHKKAVIFIDEIDAIGKKRSQSAQNSNDEKDQTLNALLTEMSGFREDEGIVIIAATNRLDMLDDALLRPGRFDRHIEVGYPDLAAREAILKLHIKNKPLSEDINLKELAKQTVYFSGAMLENLVNEAAISAAKEDQKVITKEGIDSAFYTVIAGKEKKDRSGIDRRERKVTAFHEAGHTLITKLVAPENSITKVTIIPSTKGAGGFSMNIPKDKMYHTKQDILNQIKVSLGGRAAEELIFGKDFITTGASNDLERASGLIKDYLMRYGMDEEFGLVNWKVLLGEDKTEGRWLLEKASTHLNKLYEECKQILINHKEVLELLAEALLEKETLDEQEIANFFT</sequence>
<keyword evidence="2" id="KW-1185">Reference proteome</keyword>
<reference evidence="1" key="1">
    <citation type="submission" date="2017-10" db="EMBL/GenBank/DDBJ databases">
        <title>Genome sequence of cellulolytic Lachnospiraceae bacterium XHS1971 isolated from hotspring sediment.</title>
        <authorList>
            <person name="Vasudevan G."/>
            <person name="Joshi A.J."/>
            <person name="Hivarkar S."/>
            <person name="Lanjekar V.B."/>
            <person name="Dhakephalkar P.K."/>
            <person name="Dagar S."/>
        </authorList>
    </citation>
    <scope>NUCLEOTIDE SEQUENCE</scope>
    <source>
        <strain evidence="1">XHS1971</strain>
    </source>
</reference>